<dbReference type="EMBL" id="BA000012">
    <property type="protein sequence ID" value="BAB50444.1"/>
    <property type="molecule type" value="Genomic_DNA"/>
</dbReference>
<dbReference type="HOGENOM" id="CLU_3029273_0_0_5"/>
<feature type="region of interest" description="Disordered" evidence="1">
    <location>
        <begin position="36"/>
        <end position="55"/>
    </location>
</feature>
<evidence type="ECO:0000313" key="2">
    <source>
        <dbReference type="EMBL" id="BAB50444.1"/>
    </source>
</evidence>
<reference evidence="2 3" key="1">
    <citation type="journal article" date="2000" name="DNA Res.">
        <title>Complete genome structure of the nitrogen-fixing symbiotic bacterium Mesorhizobium loti.</title>
        <authorList>
            <person name="Kaneko T."/>
            <person name="Nakamura Y."/>
            <person name="Sato S."/>
            <person name="Asamizu E."/>
            <person name="Kato T."/>
            <person name="Sasamoto S."/>
            <person name="Watanabe A."/>
            <person name="Idesawa K."/>
            <person name="Ishikawa A."/>
            <person name="Kawashima K."/>
            <person name="Kimura T."/>
            <person name="Kishida Y."/>
            <person name="Kiyokawa C."/>
            <person name="Kohara M."/>
            <person name="Matsumoto M."/>
            <person name="Matsuno A."/>
            <person name="Mochizuki Y."/>
            <person name="Nakayama S."/>
            <person name="Nakazaki N."/>
            <person name="Shimpo S."/>
            <person name="Sugimoto M."/>
            <person name="Takeuchi C."/>
            <person name="Yamada M."/>
            <person name="Tabata S."/>
        </authorList>
    </citation>
    <scope>NUCLEOTIDE SEQUENCE [LARGE SCALE GENOMIC DNA]</scope>
    <source>
        <strain evidence="3">LMG 29417 / CECT 9101 / MAFF 303099</strain>
    </source>
</reference>
<feature type="compositionally biased region" description="Basic and acidic residues" evidence="1">
    <location>
        <begin position="45"/>
        <end position="55"/>
    </location>
</feature>
<evidence type="ECO:0000313" key="3">
    <source>
        <dbReference type="Proteomes" id="UP000000552"/>
    </source>
</evidence>
<name>Q98FX2_RHILO</name>
<dbReference type="Proteomes" id="UP000000552">
    <property type="component" value="Chromosome"/>
</dbReference>
<proteinExistence type="predicted"/>
<protein>
    <submittedName>
        <fullName evidence="2">Msr3582 protein</fullName>
    </submittedName>
</protein>
<dbReference type="KEGG" id="mlo:msr3582"/>
<sequence>MLFTLCDANMAKCLTITIPKPRRNCKTPGTIAKHQAEAGCSNNEWNHHANPEPRR</sequence>
<organism evidence="2 3">
    <name type="scientific">Mesorhizobium japonicum (strain LMG 29417 / CECT 9101 / MAFF 303099)</name>
    <name type="common">Mesorhizobium loti (strain MAFF 303099)</name>
    <dbReference type="NCBI Taxonomy" id="266835"/>
    <lineage>
        <taxon>Bacteria</taxon>
        <taxon>Pseudomonadati</taxon>
        <taxon>Pseudomonadota</taxon>
        <taxon>Alphaproteobacteria</taxon>
        <taxon>Hyphomicrobiales</taxon>
        <taxon>Phyllobacteriaceae</taxon>
        <taxon>Mesorhizobium</taxon>
    </lineage>
</organism>
<accession>Q98FX2</accession>
<dbReference type="AlphaFoldDB" id="Q98FX2"/>
<evidence type="ECO:0000256" key="1">
    <source>
        <dbReference type="SAM" id="MobiDB-lite"/>
    </source>
</evidence>
<gene>
    <name evidence="2" type="ordered locus">msr3582</name>
</gene>